<evidence type="ECO:0000256" key="8">
    <source>
        <dbReference type="ARBA" id="ARBA00022729"/>
    </source>
</evidence>
<comment type="subcellular location">
    <subcellularLocation>
        <location evidence="3">Periplasm</location>
    </subcellularLocation>
</comment>
<dbReference type="SMART" id="SM00849">
    <property type="entry name" value="Lactamase_B"/>
    <property type="match status" value="1"/>
</dbReference>
<keyword evidence="12" id="KW-0046">Antibiotic resistance</keyword>
<evidence type="ECO:0000256" key="12">
    <source>
        <dbReference type="ARBA" id="ARBA00023251"/>
    </source>
</evidence>
<evidence type="ECO:0000313" key="14">
    <source>
        <dbReference type="EMBL" id="VAW07184.1"/>
    </source>
</evidence>
<name>A0A3B0TED8_9ZZZZ</name>
<dbReference type="InterPro" id="IPR050855">
    <property type="entry name" value="NDM-1-like"/>
</dbReference>
<dbReference type="Pfam" id="PF00753">
    <property type="entry name" value="Lactamase_B"/>
    <property type="match status" value="1"/>
</dbReference>
<dbReference type="SUPFAM" id="SSF56281">
    <property type="entry name" value="Metallo-hydrolase/oxidoreductase"/>
    <property type="match status" value="1"/>
</dbReference>
<dbReference type="InterPro" id="IPR001279">
    <property type="entry name" value="Metallo-B-lactamas"/>
</dbReference>
<evidence type="ECO:0000256" key="6">
    <source>
        <dbReference type="ARBA" id="ARBA00012865"/>
    </source>
</evidence>
<comment type="similarity">
    <text evidence="4">Belongs to the metallo-beta-lactamase superfamily. Class-B beta-lactamase family.</text>
</comment>
<dbReference type="EMBL" id="UOEH01000566">
    <property type="protein sequence ID" value="VAW07184.1"/>
    <property type="molecule type" value="Genomic_DNA"/>
</dbReference>
<evidence type="ECO:0000256" key="3">
    <source>
        <dbReference type="ARBA" id="ARBA00004418"/>
    </source>
</evidence>
<keyword evidence="7" id="KW-0479">Metal-binding</keyword>
<keyword evidence="9" id="KW-0574">Periplasm</keyword>
<evidence type="ECO:0000256" key="1">
    <source>
        <dbReference type="ARBA" id="ARBA00001526"/>
    </source>
</evidence>
<dbReference type="NCBIfam" id="NF033088">
    <property type="entry name" value="bla_subclass_B1"/>
    <property type="match status" value="1"/>
</dbReference>
<protein>
    <recommendedName>
        <fullName evidence="6">beta-lactamase</fullName>
        <ecNumber evidence="6">3.5.2.6</ecNumber>
    </recommendedName>
</protein>
<keyword evidence="8" id="KW-0732">Signal</keyword>
<gene>
    <name evidence="14" type="ORF">MNBD_ALPHA05-89</name>
</gene>
<dbReference type="PANTHER" id="PTHR42951:SF4">
    <property type="entry name" value="ACYL-COENZYME A THIOESTERASE MBLAC2"/>
    <property type="match status" value="1"/>
</dbReference>
<dbReference type="InterPro" id="IPR058199">
    <property type="entry name" value="BlaB//VIM/IMP-1"/>
</dbReference>
<dbReference type="AlphaFoldDB" id="A0A3B0TED8"/>
<evidence type="ECO:0000256" key="7">
    <source>
        <dbReference type="ARBA" id="ARBA00022723"/>
    </source>
</evidence>
<dbReference type="PROSITE" id="PS51257">
    <property type="entry name" value="PROKAR_LIPOPROTEIN"/>
    <property type="match status" value="1"/>
</dbReference>
<evidence type="ECO:0000259" key="13">
    <source>
        <dbReference type="SMART" id="SM00849"/>
    </source>
</evidence>
<feature type="domain" description="Metallo-beta-lactamase" evidence="13">
    <location>
        <begin position="62"/>
        <end position="237"/>
    </location>
</feature>
<dbReference type="Gene3D" id="3.60.15.10">
    <property type="entry name" value="Ribonuclease Z/Hydroxyacylglutathione hydrolase-like"/>
    <property type="match status" value="1"/>
</dbReference>
<accession>A0A3B0TED8</accession>
<evidence type="ECO:0000256" key="11">
    <source>
        <dbReference type="ARBA" id="ARBA00022833"/>
    </source>
</evidence>
<dbReference type="PANTHER" id="PTHR42951">
    <property type="entry name" value="METALLO-BETA-LACTAMASE DOMAIN-CONTAINING"/>
    <property type="match status" value="1"/>
</dbReference>
<dbReference type="GO" id="GO:0008800">
    <property type="term" value="F:beta-lactamase activity"/>
    <property type="evidence" value="ECO:0007669"/>
    <property type="project" value="UniProtKB-EC"/>
</dbReference>
<sequence>MIRNLAAWLLGGLLLAACAVTPAQQQALAQERTTPELVLEKIAEDVWIHKSYEYIEPWGPILSQGLVVKDGNKLVVIDTAWNNADTERLLDLIDERVFKGPGTLIPTHAHADKMGGMEPVNKRKWVTLAFELTNEDAITRGLTPARDSILYSDQERGGPKSWSVGRVEFFYPGPGHTRDNIVAYDPKTKILFGGCLIRPGASDTLGNTADADLAAWADTVRRVAAEFPDAEIIIPSHGAPGDRNLLDHTIALAEAAQ</sequence>
<evidence type="ECO:0000256" key="5">
    <source>
        <dbReference type="ARBA" id="ARBA00011245"/>
    </source>
</evidence>
<organism evidence="14">
    <name type="scientific">hydrothermal vent metagenome</name>
    <dbReference type="NCBI Taxonomy" id="652676"/>
    <lineage>
        <taxon>unclassified sequences</taxon>
        <taxon>metagenomes</taxon>
        <taxon>ecological metagenomes</taxon>
    </lineage>
</organism>
<evidence type="ECO:0000256" key="2">
    <source>
        <dbReference type="ARBA" id="ARBA00001947"/>
    </source>
</evidence>
<dbReference type="EC" id="3.5.2.6" evidence="6"/>
<reference evidence="14" key="1">
    <citation type="submission" date="2018-06" db="EMBL/GenBank/DDBJ databases">
        <authorList>
            <person name="Zhirakovskaya E."/>
        </authorList>
    </citation>
    <scope>NUCLEOTIDE SEQUENCE</scope>
</reference>
<keyword evidence="11" id="KW-0862">Zinc</keyword>
<proteinExistence type="inferred from homology"/>
<evidence type="ECO:0000256" key="10">
    <source>
        <dbReference type="ARBA" id="ARBA00022801"/>
    </source>
</evidence>
<comment type="subunit">
    <text evidence="5">Monomer.</text>
</comment>
<comment type="cofactor">
    <cofactor evidence="2">
        <name>Zn(2+)</name>
        <dbReference type="ChEBI" id="CHEBI:29105"/>
    </cofactor>
</comment>
<comment type="catalytic activity">
    <reaction evidence="1">
        <text>a beta-lactam + H2O = a substituted beta-amino acid</text>
        <dbReference type="Rhea" id="RHEA:20401"/>
        <dbReference type="ChEBI" id="CHEBI:15377"/>
        <dbReference type="ChEBI" id="CHEBI:35627"/>
        <dbReference type="ChEBI" id="CHEBI:140347"/>
        <dbReference type="EC" id="3.5.2.6"/>
    </reaction>
</comment>
<evidence type="ECO:0000256" key="4">
    <source>
        <dbReference type="ARBA" id="ARBA00005250"/>
    </source>
</evidence>
<evidence type="ECO:0000256" key="9">
    <source>
        <dbReference type="ARBA" id="ARBA00022764"/>
    </source>
</evidence>
<dbReference type="InterPro" id="IPR036866">
    <property type="entry name" value="RibonucZ/Hydroxyglut_hydro"/>
</dbReference>
<keyword evidence="10 14" id="KW-0378">Hydrolase</keyword>